<dbReference type="PANTHER" id="PTHR43652">
    <property type="entry name" value="BASIC AMINO ACID ANTIPORTER YFCC-RELATED"/>
    <property type="match status" value="1"/>
</dbReference>
<proteinExistence type="predicted"/>
<evidence type="ECO:0000313" key="10">
    <source>
        <dbReference type="Proteomes" id="UP000198584"/>
    </source>
</evidence>
<comment type="subcellular location">
    <subcellularLocation>
        <location evidence="1">Membrane</location>
        <topology evidence="1">Multi-pass membrane protein</topology>
    </subcellularLocation>
</comment>
<keyword evidence="6 7" id="KW-0472">Membrane</keyword>
<dbReference type="InterPro" id="IPR006037">
    <property type="entry name" value="RCK_C"/>
</dbReference>
<dbReference type="InterPro" id="IPR036721">
    <property type="entry name" value="RCK_C_sf"/>
</dbReference>
<evidence type="ECO:0000256" key="5">
    <source>
        <dbReference type="ARBA" id="ARBA00022989"/>
    </source>
</evidence>
<feature type="transmembrane region" description="Helical" evidence="7">
    <location>
        <begin position="141"/>
        <end position="160"/>
    </location>
</feature>
<evidence type="ECO:0000256" key="4">
    <source>
        <dbReference type="ARBA" id="ARBA00022737"/>
    </source>
</evidence>
<dbReference type="RefSeq" id="WP_093045019.1">
    <property type="nucleotide sequence ID" value="NZ_FNQR01000008.1"/>
</dbReference>
<keyword evidence="3 7" id="KW-0812">Transmembrane</keyword>
<keyword evidence="2" id="KW-0813">Transport</keyword>
<feature type="transmembrane region" description="Helical" evidence="7">
    <location>
        <begin position="573"/>
        <end position="593"/>
    </location>
</feature>
<feature type="transmembrane region" description="Helical" evidence="7">
    <location>
        <begin position="449"/>
        <end position="468"/>
    </location>
</feature>
<feature type="domain" description="RCK C-terminal" evidence="8">
    <location>
        <begin position="206"/>
        <end position="290"/>
    </location>
</feature>
<keyword evidence="4" id="KW-0677">Repeat</keyword>
<protein>
    <submittedName>
        <fullName evidence="9">Di-and tricarboxylate transporter</fullName>
    </submittedName>
</protein>
<evidence type="ECO:0000256" key="7">
    <source>
        <dbReference type="SAM" id="Phobius"/>
    </source>
</evidence>
<dbReference type="AlphaFoldDB" id="A0A1H4DWV7"/>
<feature type="transmembrane region" description="Helical" evidence="7">
    <location>
        <begin position="28"/>
        <end position="45"/>
    </location>
</feature>
<evidence type="ECO:0000256" key="3">
    <source>
        <dbReference type="ARBA" id="ARBA00022692"/>
    </source>
</evidence>
<dbReference type="InterPro" id="IPR031312">
    <property type="entry name" value="Na/sul_symport_CS"/>
</dbReference>
<dbReference type="InterPro" id="IPR051679">
    <property type="entry name" value="DASS-Related_Transporters"/>
</dbReference>
<dbReference type="PROSITE" id="PS51202">
    <property type="entry name" value="RCK_C"/>
    <property type="match status" value="2"/>
</dbReference>
<dbReference type="InterPro" id="IPR004680">
    <property type="entry name" value="Cit_transptr-like_dom"/>
</dbReference>
<evidence type="ECO:0000313" key="9">
    <source>
        <dbReference type="EMBL" id="SEA77086.1"/>
    </source>
</evidence>
<feature type="transmembrane region" description="Helical" evidence="7">
    <location>
        <begin position="488"/>
        <end position="518"/>
    </location>
</feature>
<dbReference type="Gene3D" id="3.30.70.1450">
    <property type="entry name" value="Regulator of K+ conductance, C-terminal domain"/>
    <property type="match status" value="2"/>
</dbReference>
<feature type="domain" description="RCK C-terminal" evidence="8">
    <location>
        <begin position="300"/>
        <end position="384"/>
    </location>
</feature>
<evidence type="ECO:0000259" key="8">
    <source>
        <dbReference type="PROSITE" id="PS51202"/>
    </source>
</evidence>
<dbReference type="Pfam" id="PF02080">
    <property type="entry name" value="TrkA_C"/>
    <property type="match status" value="2"/>
</dbReference>
<gene>
    <name evidence="9" type="ORF">SAMN05421743_10834</name>
</gene>
<dbReference type="PROSITE" id="PS01271">
    <property type="entry name" value="NA_SULFATE"/>
    <property type="match status" value="1"/>
</dbReference>
<feature type="transmembrane region" description="Helical" evidence="7">
    <location>
        <begin position="172"/>
        <end position="200"/>
    </location>
</feature>
<dbReference type="EMBL" id="FNQR01000008">
    <property type="protein sequence ID" value="SEA77086.1"/>
    <property type="molecule type" value="Genomic_DNA"/>
</dbReference>
<reference evidence="10" key="1">
    <citation type="submission" date="2016-10" db="EMBL/GenBank/DDBJ databases">
        <authorList>
            <person name="Varghese N."/>
            <person name="Submissions S."/>
        </authorList>
    </citation>
    <scope>NUCLEOTIDE SEQUENCE [LARGE SCALE GENOMIC DNA]</scope>
    <source>
        <strain evidence="10">CCM7597</strain>
    </source>
</reference>
<dbReference type="OrthoDB" id="9765532at2"/>
<name>A0A1H4DWV7_9BACI</name>
<dbReference type="Proteomes" id="UP000198584">
    <property type="component" value="Unassembled WGS sequence"/>
</dbReference>
<evidence type="ECO:0000256" key="2">
    <source>
        <dbReference type="ARBA" id="ARBA00022448"/>
    </source>
</evidence>
<sequence>MTWEMIFVTIIIIAMLIGLLMEIARPDMVVFSALTILLITGILTPKEALKGFSNEGMLTIALLFIVAGAVQKSGIIDHLMKDWLLNTKSITGMTGRFFAPVSVFSAFLNNTPIVVTFTPIIRKWCQDKGIAPSKLLIPLSYVTILGGTITLMGTSTNLVVHGMLKDYGMEGFSFFQLAVVGIPITIAGLIYLMTIGYRILPSYKSIQDKMNENTKEYIAELIVDPSFPHINESVKKAGLRDLKGLYLIEIIRQSEIISPVRSTTIIQEGDRLIFTGLISTIADLQKIKGLHLETGTHLKLDDLKNGNGETQLVEAVVSHQSSLLSKTIKKSRFRSRFDAGVIAVHRNNERIRSKIGDIVLKPGDTLLLLTGTDFLTNHQNSSDFYVISSLDTPKELNEDYSKGWFSLSVLIGMILLVVVGILTMFKAMVLAVFILLLGKAISPEEAKKYVQFNVLLLIASAIGVGAAITKVGLASFVAQEMLSVAKPLGMVAIIFFVYALTNIFTELITNAAAAVLMVPIGLELANQLEVAPMAFAVTIAIGASASFITPIGYQTNLIVYGPGGYRFKDYVKVGLPLSLIVMSLTVSIVNIVFL</sequence>
<evidence type="ECO:0000256" key="1">
    <source>
        <dbReference type="ARBA" id="ARBA00004141"/>
    </source>
</evidence>
<dbReference type="STRING" id="571932.SAMN05421743_10834"/>
<evidence type="ECO:0000256" key="6">
    <source>
        <dbReference type="ARBA" id="ARBA00023136"/>
    </source>
</evidence>
<feature type="transmembrane region" description="Helical" evidence="7">
    <location>
        <begin position="97"/>
        <end position="121"/>
    </location>
</feature>
<keyword evidence="5 7" id="KW-1133">Transmembrane helix</keyword>
<accession>A0A1H4DWV7</accession>
<feature type="transmembrane region" description="Helical" evidence="7">
    <location>
        <begin position="57"/>
        <end position="76"/>
    </location>
</feature>
<feature type="transmembrane region" description="Helical" evidence="7">
    <location>
        <begin position="530"/>
        <end position="553"/>
    </location>
</feature>
<organism evidence="9 10">
    <name type="scientific">Thalassobacillus cyri</name>
    <dbReference type="NCBI Taxonomy" id="571932"/>
    <lineage>
        <taxon>Bacteria</taxon>
        <taxon>Bacillati</taxon>
        <taxon>Bacillota</taxon>
        <taxon>Bacilli</taxon>
        <taxon>Bacillales</taxon>
        <taxon>Bacillaceae</taxon>
        <taxon>Thalassobacillus</taxon>
    </lineage>
</organism>
<feature type="transmembrane region" description="Helical" evidence="7">
    <location>
        <begin position="404"/>
        <end position="437"/>
    </location>
</feature>
<dbReference type="PANTHER" id="PTHR43652:SF2">
    <property type="entry name" value="BASIC AMINO ACID ANTIPORTER YFCC-RELATED"/>
    <property type="match status" value="1"/>
</dbReference>
<dbReference type="GO" id="GO:0006813">
    <property type="term" value="P:potassium ion transport"/>
    <property type="evidence" value="ECO:0007669"/>
    <property type="project" value="InterPro"/>
</dbReference>
<dbReference type="FunFam" id="3.30.70.1450:FF:000009">
    <property type="entry name" value="SLC13 family permease"/>
    <property type="match status" value="1"/>
</dbReference>
<dbReference type="Pfam" id="PF03600">
    <property type="entry name" value="CitMHS"/>
    <property type="match status" value="1"/>
</dbReference>
<dbReference type="GO" id="GO:0005886">
    <property type="term" value="C:plasma membrane"/>
    <property type="evidence" value="ECO:0007669"/>
    <property type="project" value="TreeGrafter"/>
</dbReference>
<dbReference type="SUPFAM" id="SSF116726">
    <property type="entry name" value="TrkA C-terminal domain-like"/>
    <property type="match status" value="2"/>
</dbReference>
<dbReference type="GO" id="GO:0008324">
    <property type="term" value="F:monoatomic cation transmembrane transporter activity"/>
    <property type="evidence" value="ECO:0007669"/>
    <property type="project" value="InterPro"/>
</dbReference>
<feature type="transmembrane region" description="Helical" evidence="7">
    <location>
        <begin position="6"/>
        <end position="21"/>
    </location>
</feature>
<keyword evidence="10" id="KW-1185">Reference proteome</keyword>